<proteinExistence type="predicted"/>
<dbReference type="EMBL" id="MN740326">
    <property type="protein sequence ID" value="QHU00344.1"/>
    <property type="molecule type" value="Genomic_DNA"/>
</dbReference>
<reference evidence="1" key="1">
    <citation type="journal article" date="2020" name="Nature">
        <title>Giant virus diversity and host interactions through global metagenomics.</title>
        <authorList>
            <person name="Schulz F."/>
            <person name="Roux S."/>
            <person name="Paez-Espino D."/>
            <person name="Jungbluth S."/>
            <person name="Walsh D.A."/>
            <person name="Denef V.J."/>
            <person name="McMahon K.D."/>
            <person name="Konstantinidis K.T."/>
            <person name="Eloe-Fadrosh E.A."/>
            <person name="Kyrpides N.C."/>
            <person name="Woyke T."/>
        </authorList>
    </citation>
    <scope>NUCLEOTIDE SEQUENCE</scope>
    <source>
        <strain evidence="1">GVMAG-M-3300025860-12</strain>
    </source>
</reference>
<organism evidence="1">
    <name type="scientific">viral metagenome</name>
    <dbReference type="NCBI Taxonomy" id="1070528"/>
    <lineage>
        <taxon>unclassified sequences</taxon>
        <taxon>metagenomes</taxon>
        <taxon>organismal metagenomes</taxon>
    </lineage>
</organism>
<accession>A0A6C0J9P7</accession>
<protein>
    <submittedName>
        <fullName evidence="1">Uncharacterized protein</fullName>
    </submittedName>
</protein>
<dbReference type="AlphaFoldDB" id="A0A6C0J9P7"/>
<name>A0A6C0J9P7_9ZZZZ</name>
<sequence length="114" mass="13644">MKEIPGLFDYIKSYIKIRVEESYNTPQVKHKAGSNMESFIKITDTTRFWTQYMSYPSKLHKVGKEYIKKISECELIKDIYNEYTIENYRGKPIDIEGSKLNLFYCNIYLYLNNI</sequence>
<evidence type="ECO:0000313" key="1">
    <source>
        <dbReference type="EMBL" id="QHU00344.1"/>
    </source>
</evidence>